<name>A0A0F9GHK5_9ZZZZ</name>
<dbReference type="EMBL" id="LAZR01017956">
    <property type="protein sequence ID" value="KKL98299.1"/>
    <property type="molecule type" value="Genomic_DNA"/>
</dbReference>
<comment type="caution">
    <text evidence="2">The sequence shown here is derived from an EMBL/GenBank/DDBJ whole genome shotgun (WGS) entry which is preliminary data.</text>
</comment>
<accession>A0A0F9GHK5</accession>
<feature type="domain" description="DUF5703" evidence="1">
    <location>
        <begin position="35"/>
        <end position="242"/>
    </location>
</feature>
<proteinExistence type="predicted"/>
<protein>
    <recommendedName>
        <fullName evidence="1">DUF5703 domain-containing protein</fullName>
    </recommendedName>
</protein>
<dbReference type="InterPro" id="IPR043757">
    <property type="entry name" value="DUF5703_N"/>
</dbReference>
<gene>
    <name evidence="2" type="ORF">LCGC14_1825830</name>
</gene>
<reference evidence="2" key="1">
    <citation type="journal article" date="2015" name="Nature">
        <title>Complex archaea that bridge the gap between prokaryotes and eukaryotes.</title>
        <authorList>
            <person name="Spang A."/>
            <person name="Saw J.H."/>
            <person name="Jorgensen S.L."/>
            <person name="Zaremba-Niedzwiedzka K."/>
            <person name="Martijn J."/>
            <person name="Lind A.E."/>
            <person name="van Eijk R."/>
            <person name="Schleper C."/>
            <person name="Guy L."/>
            <person name="Ettema T.J."/>
        </authorList>
    </citation>
    <scope>NUCLEOTIDE SEQUENCE</scope>
</reference>
<evidence type="ECO:0000313" key="2">
    <source>
        <dbReference type="EMBL" id="KKL98299.1"/>
    </source>
</evidence>
<sequence>MSKLIIAIAALALINTACKTRTADAPFGDHYNVSWNTQSENSSESMPLVGGDIACNVWVEEGEVLFYLSRSGSFDEHGAYLKLGRVRIKLTPNPFDDAGSFRQELILQDGFVEIEGKADKIALNVKIKLWVEVKNPVVHVDVNASSPLKVEAIYESWRTEERELAPGNYGERFASFNLMAYPGKLVRSKDDISFTDRGILFYHRNPEEKLSPELLIRMQGLEEEADGITDDLKNRTFGGLLFG</sequence>
<feature type="non-terminal residue" evidence="2">
    <location>
        <position position="243"/>
    </location>
</feature>
<organism evidence="2">
    <name type="scientific">marine sediment metagenome</name>
    <dbReference type="NCBI Taxonomy" id="412755"/>
    <lineage>
        <taxon>unclassified sequences</taxon>
        <taxon>metagenomes</taxon>
        <taxon>ecological metagenomes</taxon>
    </lineage>
</organism>
<dbReference type="AlphaFoldDB" id="A0A0F9GHK5"/>
<evidence type="ECO:0000259" key="1">
    <source>
        <dbReference type="Pfam" id="PF18961"/>
    </source>
</evidence>
<dbReference type="Pfam" id="PF18961">
    <property type="entry name" value="DUF5703_N"/>
    <property type="match status" value="1"/>
</dbReference>